<organism evidence="2 3">
    <name type="scientific">Ruminococcoides intestinihominis</name>
    <dbReference type="NCBI Taxonomy" id="3133161"/>
    <lineage>
        <taxon>Bacteria</taxon>
        <taxon>Bacillati</taxon>
        <taxon>Bacillota</taxon>
        <taxon>Clostridia</taxon>
        <taxon>Eubacteriales</taxon>
        <taxon>Oscillospiraceae</taxon>
        <taxon>Ruminococcoides</taxon>
    </lineage>
</organism>
<comment type="caution">
    <text evidence="2">The sequence shown here is derived from an EMBL/GenBank/DDBJ whole genome shotgun (WGS) entry which is preliminary data.</text>
</comment>
<protein>
    <recommendedName>
        <fullName evidence="4">SipW-cognate class signal peptide</fullName>
    </recommendedName>
</protein>
<dbReference type="RefSeq" id="WP_367286421.1">
    <property type="nucleotide sequence ID" value="NZ_JBBMEY010000016.1"/>
</dbReference>
<dbReference type="Proteomes" id="UP001478133">
    <property type="component" value="Unassembled WGS sequence"/>
</dbReference>
<proteinExistence type="predicted"/>
<evidence type="ECO:0000256" key="1">
    <source>
        <dbReference type="SAM" id="Phobius"/>
    </source>
</evidence>
<dbReference type="EMBL" id="JBBMFI010000013">
    <property type="protein sequence ID" value="MEQ2565548.1"/>
    <property type="molecule type" value="Genomic_DNA"/>
</dbReference>
<feature type="transmembrane region" description="Helical" evidence="1">
    <location>
        <begin position="12"/>
        <end position="34"/>
    </location>
</feature>
<keyword evidence="1" id="KW-1133">Transmembrane helix</keyword>
<keyword evidence="1" id="KW-0472">Membrane</keyword>
<evidence type="ECO:0000313" key="3">
    <source>
        <dbReference type="Proteomes" id="UP001478133"/>
    </source>
</evidence>
<evidence type="ECO:0000313" key="2">
    <source>
        <dbReference type="EMBL" id="MEQ2565548.1"/>
    </source>
</evidence>
<reference evidence="2 3" key="1">
    <citation type="submission" date="2024-03" db="EMBL/GenBank/DDBJ databases">
        <title>Human intestinal bacterial collection.</title>
        <authorList>
            <person name="Pauvert C."/>
            <person name="Hitch T.C.A."/>
            <person name="Clavel T."/>
        </authorList>
    </citation>
    <scope>NUCLEOTIDE SEQUENCE [LARGE SCALE GENOMIC DNA]</scope>
    <source>
        <strain evidence="2 3">CLA-AP-H18</strain>
    </source>
</reference>
<evidence type="ECO:0008006" key="4">
    <source>
        <dbReference type="Google" id="ProtNLM"/>
    </source>
</evidence>
<keyword evidence="1" id="KW-0812">Transmembrane</keyword>
<sequence length="281" mass="30392">MKTHLLTKKRALISSVAMLLVAIIALGTATFAWFTSSTEAYADGVYVRTTKVSNLVLNSKLDASWRTHVEYNVGEAGARKKLTPVSTVNGNDWYFANAKEGTSFAADTATRVDTQLAENKNFNDYYFADQINIKNAGKADCKDVKITIDGDLGDYGRIAVVPVTDKGLTTIAPLEEGKTAWKDYIIDKDGVGYKAATGTTLRTLNDEDGTYTDTDVEAVTPSTSKTIKVGTIAPDEVKYFNVYVWFEGQDEQCTNANSGQFIPGLTLTVEGTAVDDNGAGN</sequence>
<gene>
    <name evidence="2" type="ORF">ABFO16_04765</name>
</gene>
<keyword evidence="3" id="KW-1185">Reference proteome</keyword>
<name>A0ABV1HTA9_9FIRM</name>
<accession>A0ABV1HTA9</accession>